<sequence length="158" mass="17841">MDKEKFNIVVFSGDLDKVLAAFILATTSASMGMEVNMFFTFWGLNVLRKKKLTSGRNILQKMMNFMNMGGADRLPLSKFNMLGLGPMMMKIMMKQSKIPSIEEFVRMSKDLGVKMIACTTTFSFMGFQKDDFIDGIDDFAGAATFLQLVREGKISYFI</sequence>
<dbReference type="Gene3D" id="3.40.1260.10">
    <property type="entry name" value="DsrEFH-like"/>
    <property type="match status" value="1"/>
</dbReference>
<keyword evidence="1" id="KW-1133">Transmembrane helix</keyword>
<evidence type="ECO:0000313" key="2">
    <source>
        <dbReference type="EMBL" id="OGB90703.1"/>
    </source>
</evidence>
<evidence type="ECO:0008006" key="4">
    <source>
        <dbReference type="Google" id="ProtNLM"/>
    </source>
</evidence>
<protein>
    <recommendedName>
        <fullName evidence="4">NADH dehydrogenase</fullName>
    </recommendedName>
</protein>
<accession>A0A1F4Q3U8</accession>
<proteinExistence type="predicted"/>
<dbReference type="AlphaFoldDB" id="A0A1F4Q3U8"/>
<dbReference type="InterPro" id="IPR027396">
    <property type="entry name" value="DsrEFH-like"/>
</dbReference>
<gene>
    <name evidence="2" type="ORF">A2625_07245</name>
</gene>
<name>A0A1F4Q3U8_UNCSA</name>
<keyword evidence="1" id="KW-0812">Transmembrane</keyword>
<dbReference type="PANTHER" id="PTHR34655">
    <property type="entry name" value="CONSERVED WITHIN P. AEROPHILUM"/>
    <property type="match status" value="1"/>
</dbReference>
<keyword evidence="1" id="KW-0472">Membrane</keyword>
<comment type="caution">
    <text evidence="2">The sequence shown here is derived from an EMBL/GenBank/DDBJ whole genome shotgun (WGS) entry which is preliminary data.</text>
</comment>
<feature type="transmembrane region" description="Helical" evidence="1">
    <location>
        <begin position="20"/>
        <end position="47"/>
    </location>
</feature>
<dbReference type="EMBL" id="METM01000005">
    <property type="protein sequence ID" value="OGB90703.1"/>
    <property type="molecule type" value="Genomic_DNA"/>
</dbReference>
<organism evidence="2 3">
    <name type="scientific">candidate division WOR-1 bacterium RIFCSPHIGHO2_01_FULL_53_15</name>
    <dbReference type="NCBI Taxonomy" id="1802564"/>
    <lineage>
        <taxon>Bacteria</taxon>
        <taxon>Bacillati</taxon>
        <taxon>Saganbacteria</taxon>
    </lineage>
</organism>
<dbReference type="Pfam" id="PF13686">
    <property type="entry name" value="DrsE_2"/>
    <property type="match status" value="1"/>
</dbReference>
<evidence type="ECO:0000256" key="1">
    <source>
        <dbReference type="SAM" id="Phobius"/>
    </source>
</evidence>
<reference evidence="2 3" key="1">
    <citation type="journal article" date="2016" name="Nat. Commun.">
        <title>Thousands of microbial genomes shed light on interconnected biogeochemical processes in an aquifer system.</title>
        <authorList>
            <person name="Anantharaman K."/>
            <person name="Brown C.T."/>
            <person name="Hug L.A."/>
            <person name="Sharon I."/>
            <person name="Castelle C.J."/>
            <person name="Probst A.J."/>
            <person name="Thomas B.C."/>
            <person name="Singh A."/>
            <person name="Wilkins M.J."/>
            <person name="Karaoz U."/>
            <person name="Brodie E.L."/>
            <person name="Williams K.H."/>
            <person name="Hubbard S.S."/>
            <person name="Banfield J.F."/>
        </authorList>
    </citation>
    <scope>NUCLEOTIDE SEQUENCE [LARGE SCALE GENOMIC DNA]</scope>
</reference>
<dbReference type="Proteomes" id="UP000178724">
    <property type="component" value="Unassembled WGS sequence"/>
</dbReference>
<evidence type="ECO:0000313" key="3">
    <source>
        <dbReference type="Proteomes" id="UP000178724"/>
    </source>
</evidence>
<dbReference type="PANTHER" id="PTHR34655:SF2">
    <property type="entry name" value="PEROXIREDOXIN FAMILY PROTEIN"/>
    <property type="match status" value="1"/>
</dbReference>
<dbReference type="InterPro" id="IPR032836">
    <property type="entry name" value="DsrE2-like"/>
</dbReference>
<dbReference type="SUPFAM" id="SSF75169">
    <property type="entry name" value="DsrEFH-like"/>
    <property type="match status" value="1"/>
</dbReference>